<dbReference type="EMBL" id="CP000554">
    <property type="protein sequence ID" value="ABM77724.1"/>
    <property type="molecule type" value="Genomic_DNA"/>
</dbReference>
<sequence length="179" mass="20313">MTQLSLIELEKQASDAGLLLRLQVRRPLNLWSLKLVVAQALDQERIQLWGEMKAWAYAGEKGLQLDTMRVHPEAPAGVGDLIWVGTMAWALEATPCRQARLLAICDEGRQYDRLIRYFRQRGFFTVRELGAAPMDFPLRMIWGGAGALMVGSCSEVLECNQRRWQTCRGLDRRDHSSPA</sequence>
<name>A2C8B4_PROM3</name>
<reference evidence="1 2" key="1">
    <citation type="journal article" date="2007" name="PLoS Genet.">
        <title>Patterns and implications of gene gain and loss in the evolution of Prochlorococcus.</title>
        <authorList>
            <person name="Kettler G.C."/>
            <person name="Martiny A.C."/>
            <person name="Huang K."/>
            <person name="Zucker J."/>
            <person name="Coleman M.L."/>
            <person name="Rodrigue S."/>
            <person name="Chen F."/>
            <person name="Lapidus A."/>
            <person name="Ferriera S."/>
            <person name="Johnson J."/>
            <person name="Steglich C."/>
            <person name="Church G.M."/>
            <person name="Richardson P."/>
            <person name="Chisholm S.W."/>
        </authorList>
    </citation>
    <scope>NUCLEOTIDE SEQUENCE [LARGE SCALE GENOMIC DNA]</scope>
    <source>
        <strain evidence="1 2">MIT 9303</strain>
    </source>
</reference>
<accession>A2C8B4</accession>
<protein>
    <submittedName>
        <fullName evidence="1">Uncharacterized protein</fullName>
    </submittedName>
</protein>
<gene>
    <name evidence="1" type="ordered locus">P9303_09751</name>
</gene>
<proteinExistence type="predicted"/>
<dbReference type="HOGENOM" id="CLU_1601230_0_0_3"/>
<dbReference type="AlphaFoldDB" id="A2C8B4"/>
<dbReference type="RefSeq" id="WP_011825630.1">
    <property type="nucleotide sequence ID" value="NC_008820.1"/>
</dbReference>
<dbReference type="PANTHER" id="PTHR36897">
    <property type="entry name" value="OS10G0351100-LIKE PROTEIN"/>
    <property type="match status" value="1"/>
</dbReference>
<evidence type="ECO:0000313" key="1">
    <source>
        <dbReference type="EMBL" id="ABM77724.1"/>
    </source>
</evidence>
<evidence type="ECO:0000313" key="2">
    <source>
        <dbReference type="Proteomes" id="UP000002274"/>
    </source>
</evidence>
<dbReference type="PANTHER" id="PTHR36897:SF2">
    <property type="entry name" value="OS10G0350800 PROTEIN"/>
    <property type="match status" value="1"/>
</dbReference>
<organism evidence="1 2">
    <name type="scientific">Prochlorococcus marinus (strain MIT 9303)</name>
    <dbReference type="NCBI Taxonomy" id="59922"/>
    <lineage>
        <taxon>Bacteria</taxon>
        <taxon>Bacillati</taxon>
        <taxon>Cyanobacteriota</taxon>
        <taxon>Cyanophyceae</taxon>
        <taxon>Synechococcales</taxon>
        <taxon>Prochlorococcaceae</taxon>
        <taxon>Prochlorococcus</taxon>
    </lineage>
</organism>
<dbReference type="KEGG" id="pmf:P9303_09751"/>
<dbReference type="BioCyc" id="PMAR59922:G1G80-881-MONOMER"/>
<dbReference type="Proteomes" id="UP000002274">
    <property type="component" value="Chromosome"/>
</dbReference>